<dbReference type="InterPro" id="IPR058084">
    <property type="entry name" value="Slr1658-like"/>
</dbReference>
<dbReference type="AlphaFoldDB" id="A0AAW5V307"/>
<keyword evidence="1" id="KW-0547">Nucleotide-binding</keyword>
<name>A0AAW5V307_9LEPT</name>
<evidence type="ECO:0000313" key="1">
    <source>
        <dbReference type="EMBL" id="MCW7516065.1"/>
    </source>
</evidence>
<dbReference type="Gene3D" id="3.30.565.10">
    <property type="entry name" value="Histidine kinase-like ATPase, C-terminal domain"/>
    <property type="match status" value="1"/>
</dbReference>
<dbReference type="InterPro" id="IPR036890">
    <property type="entry name" value="HATPase_C_sf"/>
</dbReference>
<accession>A0AAW5V307</accession>
<dbReference type="SUPFAM" id="SSF55874">
    <property type="entry name" value="ATPase domain of HSP90 chaperone/DNA topoisomerase II/histidine kinase"/>
    <property type="match status" value="1"/>
</dbReference>
<comment type="caution">
    <text evidence="1">The sequence shown here is derived from an EMBL/GenBank/DDBJ whole genome shotgun (WGS) entry which is preliminary data.</text>
</comment>
<sequence>MSFVCLPNPMFQTNVVTDFSPIHLSSQSNSNQTNDEKNLLLQRNIYYHSQLSISVSVADMAFYWKRCDVLSNFISQFYFHSFESKQLDKNTISTVINELVENAAKYSDKEESKIQIDIKDLGNQLRIEVKNKITPWMKAIFENKIQTIQTHDINDLYFEALEAHHKGIPNFGLGLLRLLKDYQLPLAYEFTKLEGNEFEITMRAHLFISETETL</sequence>
<dbReference type="NCBIfam" id="NF047703">
    <property type="entry name" value="slr1658_superfam"/>
    <property type="match status" value="1"/>
</dbReference>
<dbReference type="Proteomes" id="UP001209694">
    <property type="component" value="Unassembled WGS sequence"/>
</dbReference>
<protein>
    <submittedName>
        <fullName evidence="1">ATP-binding protein</fullName>
    </submittedName>
</protein>
<dbReference type="RefSeq" id="WP_265356233.1">
    <property type="nucleotide sequence ID" value="NZ_JAMQPS010000003.1"/>
</dbReference>
<dbReference type="EMBL" id="JAMQQD010000004">
    <property type="protein sequence ID" value="MCW7516065.1"/>
    <property type="molecule type" value="Genomic_DNA"/>
</dbReference>
<keyword evidence="1" id="KW-0067">ATP-binding</keyword>
<reference evidence="1" key="1">
    <citation type="submission" date="2022-06" db="EMBL/GenBank/DDBJ databases">
        <title>Leptospira isolates from biofilms formed at urban environments.</title>
        <authorList>
            <person name="Ribeiro P.S."/>
            <person name="Sousa T."/>
            <person name="Carvalho N."/>
            <person name="Aburjaile F."/>
            <person name="Neves F."/>
            <person name="Oliveira D."/>
            <person name="Blanco L."/>
            <person name="Lima J."/>
            <person name="Costa F."/>
            <person name="Brenig B."/>
            <person name="Soares S."/>
            <person name="Ramos R."/>
            <person name="Goes-Neto A."/>
            <person name="Matiuzzi M."/>
            <person name="Azevedo V."/>
            <person name="Ristow P."/>
        </authorList>
    </citation>
    <scope>NUCLEOTIDE SEQUENCE</scope>
    <source>
        <strain evidence="1">VSF7</strain>
    </source>
</reference>
<gene>
    <name evidence="1" type="ORF">ND810_12925</name>
</gene>
<dbReference type="GO" id="GO:0005524">
    <property type="term" value="F:ATP binding"/>
    <property type="evidence" value="ECO:0007669"/>
    <property type="project" value="UniProtKB-KW"/>
</dbReference>
<organism evidence="1 2">
    <name type="scientific">Leptospira levettii</name>
    <dbReference type="NCBI Taxonomy" id="2023178"/>
    <lineage>
        <taxon>Bacteria</taxon>
        <taxon>Pseudomonadati</taxon>
        <taxon>Spirochaetota</taxon>
        <taxon>Spirochaetia</taxon>
        <taxon>Leptospirales</taxon>
        <taxon>Leptospiraceae</taxon>
        <taxon>Leptospira</taxon>
    </lineage>
</organism>
<proteinExistence type="predicted"/>
<evidence type="ECO:0000313" key="2">
    <source>
        <dbReference type="Proteomes" id="UP001209694"/>
    </source>
</evidence>